<evidence type="ECO:0000256" key="1">
    <source>
        <dbReference type="ARBA" id="ARBA00022723"/>
    </source>
</evidence>
<dbReference type="GO" id="GO:0005509">
    <property type="term" value="F:calcium ion binding"/>
    <property type="evidence" value="ECO:0007669"/>
    <property type="project" value="InterPro"/>
</dbReference>
<evidence type="ECO:0000259" key="4">
    <source>
        <dbReference type="PROSITE" id="PS50222"/>
    </source>
</evidence>
<evidence type="ECO:0000256" key="2">
    <source>
        <dbReference type="ARBA" id="ARBA00022737"/>
    </source>
</evidence>
<accession>I7LXN3</accession>
<dbReference type="PROSITE" id="PS50222">
    <property type="entry name" value="EF_HAND_2"/>
    <property type="match status" value="2"/>
</dbReference>
<keyword evidence="6" id="KW-1185">Reference proteome</keyword>
<dbReference type="InterPro" id="IPR011992">
    <property type="entry name" value="EF-hand-dom_pair"/>
</dbReference>
<protein>
    <submittedName>
        <fullName evidence="5">EF hand protein</fullName>
    </submittedName>
</protein>
<feature type="region of interest" description="Disordered" evidence="3">
    <location>
        <begin position="384"/>
        <end position="414"/>
    </location>
</feature>
<dbReference type="GeneID" id="7826341"/>
<feature type="compositionally biased region" description="Polar residues" evidence="3">
    <location>
        <begin position="394"/>
        <end position="414"/>
    </location>
</feature>
<sequence>MGNYLSFLQIKKEKTTEMPFKNKQVEEIAKKFLLSPQDMIFFHSVFRKMDKLGNGYISEDNMFEFVQEEKTSVLSPYITKLFQLIEKEIPDRVCFIEWVPAICAFCLFTHEQIIKFVFCMIDDDHDEVISKKDIIKFLVKERYGEKVFPFNQVRAIELLDVDRADRIKFEQFKRIEQQIPFLCYPAFRLQQIFKEQIKGNTFWKKVFQAILQQEQEREKQKQQEIIDEQVNKKKKIELAKKEQNFQQQFQNKKIDQNIFKPNFLQNTRISLLERTYKYPKSNSVQRIQTTQNQDLILIDYKSVINQRRMSDGMVDSVFLPLKSMNRQVREESMYYGDEMKKLEFPTLDMPQLKRVNSQLYIKQPFTNNPYTFDKIDEQNMINPKSVDGKKQRFPIQSLQPNSPKNQDMISPRIDNSNLQSYSKQLQQGIQQQIKKRNNIPRSLKNPQNVEPNFKKQILNFNMNSNFLTPNQQDRYQNSVSQAKSK</sequence>
<keyword evidence="1" id="KW-0479">Metal-binding</keyword>
<dbReference type="OrthoDB" id="191686at2759"/>
<feature type="domain" description="EF-hand" evidence="4">
    <location>
        <begin position="109"/>
        <end position="144"/>
    </location>
</feature>
<dbReference type="InterPro" id="IPR002048">
    <property type="entry name" value="EF_hand_dom"/>
</dbReference>
<dbReference type="RefSeq" id="XP_001025221.2">
    <property type="nucleotide sequence ID" value="XM_001025221.2"/>
</dbReference>
<proteinExistence type="predicted"/>
<dbReference type="Proteomes" id="UP000009168">
    <property type="component" value="Unassembled WGS sequence"/>
</dbReference>
<reference evidence="6" key="1">
    <citation type="journal article" date="2006" name="PLoS Biol.">
        <title>Macronuclear genome sequence of the ciliate Tetrahymena thermophila, a model eukaryote.</title>
        <authorList>
            <person name="Eisen J.A."/>
            <person name="Coyne R.S."/>
            <person name="Wu M."/>
            <person name="Wu D."/>
            <person name="Thiagarajan M."/>
            <person name="Wortman J.R."/>
            <person name="Badger J.H."/>
            <person name="Ren Q."/>
            <person name="Amedeo P."/>
            <person name="Jones K.M."/>
            <person name="Tallon L.J."/>
            <person name="Delcher A.L."/>
            <person name="Salzberg S.L."/>
            <person name="Silva J.C."/>
            <person name="Haas B.J."/>
            <person name="Majoros W.H."/>
            <person name="Farzad M."/>
            <person name="Carlton J.M."/>
            <person name="Smith R.K. Jr."/>
            <person name="Garg J."/>
            <person name="Pearlman R.E."/>
            <person name="Karrer K.M."/>
            <person name="Sun L."/>
            <person name="Manning G."/>
            <person name="Elde N.C."/>
            <person name="Turkewitz A.P."/>
            <person name="Asai D.J."/>
            <person name="Wilkes D.E."/>
            <person name="Wang Y."/>
            <person name="Cai H."/>
            <person name="Collins K."/>
            <person name="Stewart B.A."/>
            <person name="Lee S.R."/>
            <person name="Wilamowska K."/>
            <person name="Weinberg Z."/>
            <person name="Ruzzo W.L."/>
            <person name="Wloga D."/>
            <person name="Gaertig J."/>
            <person name="Frankel J."/>
            <person name="Tsao C.-C."/>
            <person name="Gorovsky M.A."/>
            <person name="Keeling P.J."/>
            <person name="Waller R.F."/>
            <person name="Patron N.J."/>
            <person name="Cherry J.M."/>
            <person name="Stover N.A."/>
            <person name="Krieger C.J."/>
            <person name="del Toro C."/>
            <person name="Ryder H.F."/>
            <person name="Williamson S.C."/>
            <person name="Barbeau R.A."/>
            <person name="Hamilton E.P."/>
            <person name="Orias E."/>
        </authorList>
    </citation>
    <scope>NUCLEOTIDE SEQUENCE [LARGE SCALE GENOMIC DNA]</scope>
    <source>
        <strain evidence="6">SB210</strain>
    </source>
</reference>
<evidence type="ECO:0000313" key="6">
    <source>
        <dbReference type="Proteomes" id="UP000009168"/>
    </source>
</evidence>
<gene>
    <name evidence="5" type="ORF">TTHERM_00686190</name>
</gene>
<dbReference type="AlphaFoldDB" id="I7LXN3"/>
<organism evidence="5 6">
    <name type="scientific">Tetrahymena thermophila (strain SB210)</name>
    <dbReference type="NCBI Taxonomy" id="312017"/>
    <lineage>
        <taxon>Eukaryota</taxon>
        <taxon>Sar</taxon>
        <taxon>Alveolata</taxon>
        <taxon>Ciliophora</taxon>
        <taxon>Intramacronucleata</taxon>
        <taxon>Oligohymenophorea</taxon>
        <taxon>Hymenostomatida</taxon>
        <taxon>Tetrahymenina</taxon>
        <taxon>Tetrahymenidae</taxon>
        <taxon>Tetrahymena</taxon>
    </lineage>
</organism>
<dbReference type="InParanoid" id="I7LXN3"/>
<keyword evidence="2" id="KW-0677">Repeat</keyword>
<evidence type="ECO:0000313" key="5">
    <source>
        <dbReference type="EMBL" id="EAS04976.2"/>
    </source>
</evidence>
<dbReference type="SUPFAM" id="SSF47473">
    <property type="entry name" value="EF-hand"/>
    <property type="match status" value="1"/>
</dbReference>
<feature type="domain" description="EF-hand" evidence="4">
    <location>
        <begin position="37"/>
        <end position="72"/>
    </location>
</feature>
<name>I7LXN3_TETTS</name>
<dbReference type="Gene3D" id="1.10.238.10">
    <property type="entry name" value="EF-hand"/>
    <property type="match status" value="1"/>
</dbReference>
<dbReference type="KEGG" id="tet:TTHERM_00686190"/>
<evidence type="ECO:0000256" key="3">
    <source>
        <dbReference type="SAM" id="MobiDB-lite"/>
    </source>
</evidence>
<dbReference type="PANTHER" id="PTHR45942">
    <property type="entry name" value="PROTEIN PHOSPATASE 3 REGULATORY SUBUNIT B ALPHA ISOFORM TYPE 1"/>
    <property type="match status" value="1"/>
</dbReference>
<dbReference type="EMBL" id="GG662435">
    <property type="protein sequence ID" value="EAS04976.2"/>
    <property type="molecule type" value="Genomic_DNA"/>
</dbReference>
<dbReference type="eggNOG" id="ENOG502SCZN">
    <property type="taxonomic scope" value="Eukaryota"/>
</dbReference>